<comment type="caution">
    <text evidence="7">The sequence shown here is derived from an EMBL/GenBank/DDBJ whole genome shotgun (WGS) entry which is preliminary data.</text>
</comment>
<keyword evidence="3" id="KW-0479">Metal-binding</keyword>
<dbReference type="CDD" id="cd01041">
    <property type="entry name" value="Rubrerythrin"/>
    <property type="match status" value="1"/>
</dbReference>
<dbReference type="InterPro" id="IPR012347">
    <property type="entry name" value="Ferritin-like"/>
</dbReference>
<dbReference type="SUPFAM" id="SSF57802">
    <property type="entry name" value="Rubredoxin-like"/>
    <property type="match status" value="1"/>
</dbReference>
<evidence type="ECO:0000259" key="6">
    <source>
        <dbReference type="PROSITE" id="PS50905"/>
    </source>
</evidence>
<dbReference type="Pfam" id="PF21349">
    <property type="entry name" value="RUBY_RBDX"/>
    <property type="match status" value="1"/>
</dbReference>
<dbReference type="SUPFAM" id="SSF47240">
    <property type="entry name" value="Ferritin-like"/>
    <property type="match status" value="1"/>
</dbReference>
<name>A0ABV1EMH7_9FIRM</name>
<evidence type="ECO:0000313" key="8">
    <source>
        <dbReference type="Proteomes" id="UP001440599"/>
    </source>
</evidence>
<dbReference type="PROSITE" id="PS50905">
    <property type="entry name" value="FERRITIN_LIKE"/>
    <property type="match status" value="1"/>
</dbReference>
<evidence type="ECO:0000313" key="7">
    <source>
        <dbReference type="EMBL" id="MEQ2455797.1"/>
    </source>
</evidence>
<dbReference type="PANTHER" id="PTHR43865">
    <property type="entry name" value="RUBRERYTHRIN-RELATED"/>
    <property type="match status" value="1"/>
</dbReference>
<evidence type="ECO:0000256" key="3">
    <source>
        <dbReference type="ARBA" id="ARBA00022723"/>
    </source>
</evidence>
<dbReference type="InterPro" id="IPR052364">
    <property type="entry name" value="Rubrerythrin"/>
</dbReference>
<proteinExistence type="predicted"/>
<dbReference type="Gene3D" id="2.20.28.10">
    <property type="match status" value="1"/>
</dbReference>
<evidence type="ECO:0000256" key="2">
    <source>
        <dbReference type="ARBA" id="ARBA00022448"/>
    </source>
</evidence>
<keyword evidence="5" id="KW-0408">Iron</keyword>
<comment type="cofactor">
    <cofactor evidence="1">
        <name>Fe(3+)</name>
        <dbReference type="ChEBI" id="CHEBI:29034"/>
    </cofactor>
</comment>
<protein>
    <submittedName>
        <fullName evidence="7">Rubrerythrin family protein</fullName>
    </submittedName>
</protein>
<keyword evidence="4" id="KW-0249">Electron transport</keyword>
<dbReference type="EMBL" id="JBBMFT010000002">
    <property type="protein sequence ID" value="MEQ2455797.1"/>
    <property type="molecule type" value="Genomic_DNA"/>
</dbReference>
<dbReference type="Gene3D" id="1.20.1260.10">
    <property type="match status" value="1"/>
</dbReference>
<evidence type="ECO:0000256" key="5">
    <source>
        <dbReference type="ARBA" id="ARBA00023004"/>
    </source>
</evidence>
<sequence length="196" mass="22661">MTMDFHDSQTRLNLMRAFAGESQARNRYTFAADLARQQQMYVLEQLFTFTASQEQAHAWVFYNLLKPVSGQSLKVDGSYPVELYQELLPHLQAAQHNEYQEWEHDYAGFARTAAEEEFPEIAHTFRAIAAVEKTHGDRFGRFATWLEQGRLFVSDQPERWICLHCGHVVEGAGAPAVCPVCRRPQGYFIREKEILF</sequence>
<keyword evidence="8" id="KW-1185">Reference proteome</keyword>
<dbReference type="CDD" id="cd00729">
    <property type="entry name" value="rubredoxin_SM"/>
    <property type="match status" value="1"/>
</dbReference>
<organism evidence="7 8">
    <name type="scientific">Flavonifractor hominis</name>
    <dbReference type="NCBI Taxonomy" id="3133178"/>
    <lineage>
        <taxon>Bacteria</taxon>
        <taxon>Bacillati</taxon>
        <taxon>Bacillota</taxon>
        <taxon>Clostridia</taxon>
        <taxon>Eubacteriales</taxon>
        <taxon>Oscillospiraceae</taxon>
        <taxon>Flavonifractor</taxon>
    </lineage>
</organism>
<dbReference type="Pfam" id="PF02915">
    <property type="entry name" value="Rubrerythrin"/>
    <property type="match status" value="1"/>
</dbReference>
<dbReference type="InterPro" id="IPR009078">
    <property type="entry name" value="Ferritin-like_SF"/>
</dbReference>
<reference evidence="7 8" key="1">
    <citation type="submission" date="2024-03" db="EMBL/GenBank/DDBJ databases">
        <title>Human intestinal bacterial collection.</title>
        <authorList>
            <person name="Pauvert C."/>
            <person name="Hitch T.C.A."/>
            <person name="Clavel T."/>
        </authorList>
    </citation>
    <scope>NUCLEOTIDE SEQUENCE [LARGE SCALE GENOMIC DNA]</scope>
    <source>
        <strain evidence="7 8">CLA-AP-H34</strain>
    </source>
</reference>
<evidence type="ECO:0000256" key="1">
    <source>
        <dbReference type="ARBA" id="ARBA00001965"/>
    </source>
</evidence>
<dbReference type="RefSeq" id="WP_349139397.1">
    <property type="nucleotide sequence ID" value="NZ_JBBMFT010000002.1"/>
</dbReference>
<dbReference type="InterPro" id="IPR009040">
    <property type="entry name" value="Ferritin-like_diiron"/>
</dbReference>
<accession>A0ABV1EMH7</accession>
<evidence type="ECO:0000256" key="4">
    <source>
        <dbReference type="ARBA" id="ARBA00022982"/>
    </source>
</evidence>
<keyword evidence="2" id="KW-0813">Transport</keyword>
<dbReference type="PANTHER" id="PTHR43865:SF1">
    <property type="entry name" value="RUBRERYTHRIN-RELATED"/>
    <property type="match status" value="1"/>
</dbReference>
<dbReference type="Proteomes" id="UP001440599">
    <property type="component" value="Unassembled WGS sequence"/>
</dbReference>
<dbReference type="InterPro" id="IPR003251">
    <property type="entry name" value="Rr_diiron-bd_dom"/>
</dbReference>
<gene>
    <name evidence="7" type="ORF">WMO45_04620</name>
</gene>
<feature type="domain" description="Ferritin-like diiron" evidence="6">
    <location>
        <begin position="4"/>
        <end position="150"/>
    </location>
</feature>
<dbReference type="InterPro" id="IPR048574">
    <property type="entry name" value="RUBY_RBDX"/>
</dbReference>